<proteinExistence type="predicted"/>
<keyword evidence="1" id="KW-1133">Transmembrane helix</keyword>
<dbReference type="Proteomes" id="UP000051888">
    <property type="component" value="Unassembled WGS sequence"/>
</dbReference>
<comment type="caution">
    <text evidence="2">The sequence shown here is derived from an EMBL/GenBank/DDBJ whole genome shotgun (WGS) entry which is preliminary data.</text>
</comment>
<name>A0A0Q3T9Y6_9BACI</name>
<evidence type="ECO:0000313" key="3">
    <source>
        <dbReference type="Proteomes" id="UP000051888"/>
    </source>
</evidence>
<protein>
    <submittedName>
        <fullName evidence="2">Uncharacterized protein</fullName>
    </submittedName>
</protein>
<dbReference type="EMBL" id="LJJC01000015">
    <property type="protein sequence ID" value="KQL50838.1"/>
    <property type="molecule type" value="Genomic_DNA"/>
</dbReference>
<reference evidence="2 3" key="1">
    <citation type="submission" date="2015-09" db="EMBL/GenBank/DDBJ databases">
        <title>Genome sequencing project for genomic taxonomy and phylogenomics of Bacillus-like bacteria.</title>
        <authorList>
            <person name="Liu B."/>
            <person name="Wang J."/>
            <person name="Zhu Y."/>
            <person name="Liu G."/>
            <person name="Chen Q."/>
            <person name="Chen Z."/>
            <person name="Lan J."/>
            <person name="Che J."/>
            <person name="Ge C."/>
            <person name="Shi H."/>
            <person name="Pan Z."/>
            <person name="Liu X."/>
        </authorList>
    </citation>
    <scope>NUCLEOTIDE SEQUENCE [LARGE SCALE GENOMIC DNA]</scope>
    <source>
        <strain evidence="2 3">LMG 18435</strain>
    </source>
</reference>
<evidence type="ECO:0000256" key="1">
    <source>
        <dbReference type="SAM" id="Phobius"/>
    </source>
</evidence>
<keyword evidence="1" id="KW-0812">Transmembrane</keyword>
<keyword evidence="1" id="KW-0472">Membrane</keyword>
<dbReference type="AlphaFoldDB" id="A0A0Q3T9Y6"/>
<evidence type="ECO:0000313" key="2">
    <source>
        <dbReference type="EMBL" id="KQL50838.1"/>
    </source>
</evidence>
<accession>A0A0Q3T9Y6</accession>
<feature type="transmembrane region" description="Helical" evidence="1">
    <location>
        <begin position="65"/>
        <end position="83"/>
    </location>
</feature>
<keyword evidence="3" id="KW-1185">Reference proteome</keyword>
<sequence>MKPTKLFYLAVLILPWLTVPFLGKNALKRHLPAAIFICTFTKIIDTFGEKKRWWRFYKGIPPFDSMNFFNLGPYLVMSLWILKMTYGKFVLYIISNAILHLLFNLLGLKLVDWCKIFTLEKLKKPQYFCINCSRALLLYGFQYIYDHNKK</sequence>
<dbReference type="PATRIC" id="fig|157838.3.peg.5458"/>
<gene>
    <name evidence="2" type="ORF">AN964_24795</name>
</gene>
<feature type="transmembrane region" description="Helical" evidence="1">
    <location>
        <begin position="6"/>
        <end position="23"/>
    </location>
</feature>
<feature type="transmembrane region" description="Helical" evidence="1">
    <location>
        <begin position="89"/>
        <end position="106"/>
    </location>
</feature>
<organism evidence="2 3">
    <name type="scientific">Heyndrickxia shackletonii</name>
    <dbReference type="NCBI Taxonomy" id="157838"/>
    <lineage>
        <taxon>Bacteria</taxon>
        <taxon>Bacillati</taxon>
        <taxon>Bacillota</taxon>
        <taxon>Bacilli</taxon>
        <taxon>Bacillales</taxon>
        <taxon>Bacillaceae</taxon>
        <taxon>Heyndrickxia</taxon>
    </lineage>
</organism>